<dbReference type="Proteomes" id="UP000077255">
    <property type="component" value="Chromosome"/>
</dbReference>
<feature type="transmembrane region" description="Helical" evidence="7">
    <location>
        <begin position="391"/>
        <end position="412"/>
    </location>
</feature>
<dbReference type="Pfam" id="PF02366">
    <property type="entry name" value="PMT"/>
    <property type="match status" value="1"/>
</dbReference>
<protein>
    <recommendedName>
        <fullName evidence="8">ArnT-like N-terminal domain-containing protein</fullName>
    </recommendedName>
</protein>
<evidence type="ECO:0000256" key="3">
    <source>
        <dbReference type="ARBA" id="ARBA00022679"/>
    </source>
</evidence>
<evidence type="ECO:0000256" key="2">
    <source>
        <dbReference type="ARBA" id="ARBA00022676"/>
    </source>
</evidence>
<evidence type="ECO:0000256" key="1">
    <source>
        <dbReference type="ARBA" id="ARBA00004127"/>
    </source>
</evidence>
<evidence type="ECO:0000259" key="8">
    <source>
        <dbReference type="Pfam" id="PF02366"/>
    </source>
</evidence>
<organism evidence="9 10">
    <name type="scientific">Dyella thiooxydans</name>
    <dbReference type="NCBI Taxonomy" id="445710"/>
    <lineage>
        <taxon>Bacteria</taxon>
        <taxon>Pseudomonadati</taxon>
        <taxon>Pseudomonadota</taxon>
        <taxon>Gammaproteobacteria</taxon>
        <taxon>Lysobacterales</taxon>
        <taxon>Rhodanobacteraceae</taxon>
        <taxon>Dyella</taxon>
    </lineage>
</organism>
<dbReference type="RefSeq" id="WP_063674035.1">
    <property type="nucleotide sequence ID" value="NZ_CP014841.1"/>
</dbReference>
<dbReference type="GO" id="GO:0000030">
    <property type="term" value="F:mannosyltransferase activity"/>
    <property type="evidence" value="ECO:0007669"/>
    <property type="project" value="InterPro"/>
</dbReference>
<feature type="transmembrane region" description="Helical" evidence="7">
    <location>
        <begin position="18"/>
        <end position="38"/>
    </location>
</feature>
<dbReference type="GO" id="GO:0012505">
    <property type="term" value="C:endomembrane system"/>
    <property type="evidence" value="ECO:0007669"/>
    <property type="project" value="UniProtKB-SubCell"/>
</dbReference>
<sequence>MAYGNCIAGRRVERGLELLVVWVLSTSAIGLAAALTGHFLAPQILIGSLLITAGYGWLTRGVRHDTEALPDWRHLALLVLVCLFFRLPGYHYVLGGQDEGIYVNAANHILRSGGVVVQDLPLQRLAGTPLAKTYLEENRGAYYLPGIYSFDNSSPRLEFQFYHLFPVWMALFAGIFSIPAEIYALTLFSLLSVIFMYRLALGLSGSPKAALVAGLFLALNPLHAFFSKFPVTEIEALAFSLMGFSYLVDLRRQQSRRDGTRLLWLSALSFAGLFTTRISGFTYLPFIVAVAIASSIGDQDRAMRRSMVLWSVIVTALYALSVRYGLHWSRTYSRDIYRMSFEHLFGSHWHQGLVASASVILGGWLLIGLASRSERWRVMLANQWLERARKYLGLIVLLCLIAGLVKIYQLGWTNRYLHNGLGTQWHLARMGWSSVEATGLFALLVYLGPLFPAGVVVLMSRRQDPPAEFLRFFVSGFLVFAVLLQWAVPYGPYYTRYFLSEVVPYLGLLFIVVWWQMRRGAWKTVTGCLVGASLLYMGYASSAQLGKTENDQLYSALEQLLSPVDSGDVVLMTSLQPGWPGVTQLKTPIVYTFGLSAISVSDASLNNHAYIAGIDAHYDDVFLVSSTPVAPQGFESVGSTRIKIFAYDHSFLYPDDFGPVAQKRLYLYRLTRPVLPMRQIGYFNASGAWGGFLADGWSVPENFGTWTSGKHARIVIDNRQLPHPSGGLRLHFEANLLVTAKHPRQRVTVFLDGRVMSSSDVVYPRTSLGFNVDISPELLEAERKLRIDFDLPDAVSPRSVGLGNDGRVLALGLKSVEALPMPPAPSKDEAR</sequence>
<dbReference type="GO" id="GO:0016020">
    <property type="term" value="C:membrane"/>
    <property type="evidence" value="ECO:0007669"/>
    <property type="project" value="InterPro"/>
</dbReference>
<dbReference type="PATRIC" id="fig|445710.3.peg.3623"/>
<reference evidence="9 10" key="1">
    <citation type="submission" date="2016-02" db="EMBL/GenBank/DDBJ databases">
        <title>Complete genome sequencing and analysis of ATSB10, Dyella thiooxydans isolated from rhizosphere soil of sunflower (Helianthus annuus L.).</title>
        <authorList>
            <person name="Lee Y."/>
            <person name="Hwangbo K."/>
            <person name="Chung H."/>
            <person name="Yoo J."/>
            <person name="Kim K.Y."/>
            <person name="Sa T.M."/>
            <person name="Um Y."/>
            <person name="Madhaiyan M."/>
        </authorList>
    </citation>
    <scope>NUCLEOTIDE SEQUENCE [LARGE SCALE GENOMIC DNA]</scope>
    <source>
        <strain evidence="9 10">ATSB10</strain>
    </source>
</reference>
<dbReference type="OrthoDB" id="1814621at2"/>
<keyword evidence="4 7" id="KW-0812">Transmembrane</keyword>
<dbReference type="KEGG" id="dtx:ATSB10_36240"/>
<feature type="transmembrane region" description="Helical" evidence="7">
    <location>
        <begin position="469"/>
        <end position="488"/>
    </location>
</feature>
<accession>A0A160N5U5</accession>
<feature type="transmembrane region" description="Helical" evidence="7">
    <location>
        <begin position="309"/>
        <end position="329"/>
    </location>
</feature>
<evidence type="ECO:0000313" key="9">
    <source>
        <dbReference type="EMBL" id="AND71078.1"/>
    </source>
</evidence>
<dbReference type="GO" id="GO:0006493">
    <property type="term" value="P:protein O-linked glycosylation"/>
    <property type="evidence" value="ECO:0007669"/>
    <property type="project" value="InterPro"/>
</dbReference>
<comment type="subcellular location">
    <subcellularLocation>
        <location evidence="1">Endomembrane system</location>
        <topology evidence="1">Multi-pass membrane protein</topology>
    </subcellularLocation>
</comment>
<feature type="transmembrane region" description="Helical" evidence="7">
    <location>
        <begin position="74"/>
        <end position="93"/>
    </location>
</feature>
<feature type="transmembrane region" description="Helical" evidence="7">
    <location>
        <begin position="167"/>
        <end position="197"/>
    </location>
</feature>
<keyword evidence="10" id="KW-1185">Reference proteome</keyword>
<keyword evidence="6 7" id="KW-0472">Membrane</keyword>
<name>A0A160N5U5_9GAMM</name>
<feature type="transmembrane region" description="Helical" evidence="7">
    <location>
        <begin position="494"/>
        <end position="514"/>
    </location>
</feature>
<evidence type="ECO:0000256" key="4">
    <source>
        <dbReference type="ARBA" id="ARBA00022692"/>
    </source>
</evidence>
<dbReference type="STRING" id="445710.ATSB10_36240"/>
<feature type="transmembrane region" description="Helical" evidence="7">
    <location>
        <begin position="44"/>
        <end position="62"/>
    </location>
</feature>
<feature type="transmembrane region" description="Helical" evidence="7">
    <location>
        <begin position="432"/>
        <end position="457"/>
    </location>
</feature>
<dbReference type="AlphaFoldDB" id="A0A160N5U5"/>
<feature type="transmembrane region" description="Helical" evidence="7">
    <location>
        <begin position="349"/>
        <end position="370"/>
    </location>
</feature>
<dbReference type="InterPro" id="IPR003342">
    <property type="entry name" value="ArnT-like_N"/>
</dbReference>
<dbReference type="EMBL" id="CP014841">
    <property type="protein sequence ID" value="AND71078.1"/>
    <property type="molecule type" value="Genomic_DNA"/>
</dbReference>
<feature type="domain" description="ArnT-like N-terminal" evidence="8">
    <location>
        <begin position="187"/>
        <end position="323"/>
    </location>
</feature>
<evidence type="ECO:0000256" key="6">
    <source>
        <dbReference type="ARBA" id="ARBA00023136"/>
    </source>
</evidence>
<keyword evidence="2" id="KW-0328">Glycosyltransferase</keyword>
<proteinExistence type="predicted"/>
<evidence type="ECO:0000313" key="10">
    <source>
        <dbReference type="Proteomes" id="UP000077255"/>
    </source>
</evidence>
<feature type="transmembrane region" description="Helical" evidence="7">
    <location>
        <begin position="281"/>
        <end position="297"/>
    </location>
</feature>
<gene>
    <name evidence="9" type="ORF">ATSB10_36240</name>
</gene>
<keyword evidence="5 7" id="KW-1133">Transmembrane helix</keyword>
<evidence type="ECO:0000256" key="7">
    <source>
        <dbReference type="SAM" id="Phobius"/>
    </source>
</evidence>
<evidence type="ECO:0000256" key="5">
    <source>
        <dbReference type="ARBA" id="ARBA00022989"/>
    </source>
</evidence>
<keyword evidence="3" id="KW-0808">Transferase</keyword>